<dbReference type="AlphaFoldDB" id="A0A8H3E9D5"/>
<comment type="caution">
    <text evidence="1">The sequence shown here is derived from an EMBL/GenBank/DDBJ whole genome shotgun (WGS) entry which is preliminary data.</text>
</comment>
<accession>A0A8H3E9D5</accession>
<sequence>MEPTNRYGPVLDKYLEMGRFQLQKQMSYSSPRSPSREDIRQAILQLSDPEKVTYLTFETILSLEDTEACSDLELLLSDAAKDSLPACFRLASAYCQGGRLMFDHAYGFLCVKVIALLVQVAMIFRSGHVQTFVKLLALSCAEQSIFSPFTNTMYNLIAEIMVDQLDSGPSARHERFGWDHGSTGGAKHCLPEIGGCATGQIQLLLSQLWNSRAGFLACGSQGREALFPGFSGFLCWIWRGVAQQYGLPGQTQNMAPAWTQLVDLSTRFTLYCSDREADLMSYVLLACPAYARDGPIIDKSSSAVDAQDRTRIATMTPRKIRSGTELPLRFVTNLFCFACPSVDYQENILDIFSAKIDRLWFEIDQISDWEQLGDKDLPIFCQAFLHVLTVIQDRDPEIFLKLLSGIGESLYAGIGRVILLALSSSNSLKAGRSLDNLKLLLDRTSYYVRDMYTRTRIEAPLEAAIHIFPTWNKVALQLRFLELFQDQHHGQITKHASEWYHSWSMTAIWFQGPNSLESMLTCAYPRCPTVVD</sequence>
<proteinExistence type="predicted"/>
<protein>
    <submittedName>
        <fullName evidence="1">Uncharacterized protein</fullName>
    </submittedName>
</protein>
<dbReference type="Proteomes" id="UP000663827">
    <property type="component" value="Unassembled WGS sequence"/>
</dbReference>
<evidence type="ECO:0000313" key="1">
    <source>
        <dbReference type="EMBL" id="CAE7223596.1"/>
    </source>
</evidence>
<reference evidence="1" key="1">
    <citation type="submission" date="2021-01" db="EMBL/GenBank/DDBJ databases">
        <authorList>
            <person name="Kaushik A."/>
        </authorList>
    </citation>
    <scope>NUCLEOTIDE SEQUENCE</scope>
    <source>
        <strain evidence="1">AG5</strain>
    </source>
</reference>
<dbReference type="EMBL" id="CAJNJQ010006185">
    <property type="protein sequence ID" value="CAE7223596.1"/>
    <property type="molecule type" value="Genomic_DNA"/>
</dbReference>
<feature type="non-terminal residue" evidence="1">
    <location>
        <position position="1"/>
    </location>
</feature>
<evidence type="ECO:0000313" key="2">
    <source>
        <dbReference type="Proteomes" id="UP000663827"/>
    </source>
</evidence>
<name>A0A8H3E9D5_9AGAM</name>
<gene>
    <name evidence="1" type="ORF">RDB_LOCUS170526</name>
</gene>
<organism evidence="1 2">
    <name type="scientific">Rhizoctonia solani</name>
    <dbReference type="NCBI Taxonomy" id="456999"/>
    <lineage>
        <taxon>Eukaryota</taxon>
        <taxon>Fungi</taxon>
        <taxon>Dikarya</taxon>
        <taxon>Basidiomycota</taxon>
        <taxon>Agaricomycotina</taxon>
        <taxon>Agaricomycetes</taxon>
        <taxon>Cantharellales</taxon>
        <taxon>Ceratobasidiaceae</taxon>
        <taxon>Rhizoctonia</taxon>
    </lineage>
</organism>